<comment type="function">
    <text evidence="4">This protein is one of the early assembly proteins of the 50S ribosomal subunit, although it is not seen to bind rRNA by itself. It is important during the early stages of 50S assembly.</text>
</comment>
<dbReference type="InterPro" id="IPR005755">
    <property type="entry name" value="Ribosomal_uL13_euk/arc"/>
</dbReference>
<gene>
    <name evidence="7" type="primary">rplM</name>
    <name evidence="4" type="synonym">rpl13</name>
    <name evidence="6" type="ORF">HA222_01235</name>
    <name evidence="7" type="ORF">HA227_03275</name>
    <name evidence="8" type="ORF">J4478_02780</name>
</gene>
<evidence type="ECO:0000256" key="1">
    <source>
        <dbReference type="ARBA" id="ARBA00006227"/>
    </source>
</evidence>
<dbReference type="SUPFAM" id="SSF52161">
    <property type="entry name" value="Ribosomal protein L13"/>
    <property type="match status" value="1"/>
</dbReference>
<evidence type="ECO:0000313" key="9">
    <source>
        <dbReference type="Proteomes" id="UP000527315"/>
    </source>
</evidence>
<evidence type="ECO:0000256" key="2">
    <source>
        <dbReference type="ARBA" id="ARBA00022980"/>
    </source>
</evidence>
<dbReference type="NCBIfam" id="TIGR01077">
    <property type="entry name" value="L13_A_E"/>
    <property type="match status" value="1"/>
</dbReference>
<keyword evidence="3 4" id="KW-0687">Ribonucleoprotein</keyword>
<comment type="subunit">
    <text evidence="4">Part of the 50S ribosomal subunit.</text>
</comment>
<dbReference type="GO" id="GO:0003729">
    <property type="term" value="F:mRNA binding"/>
    <property type="evidence" value="ECO:0007669"/>
    <property type="project" value="TreeGrafter"/>
</dbReference>
<organism evidence="7 9">
    <name type="scientific">Candidatus Iainarchaeum sp</name>
    <dbReference type="NCBI Taxonomy" id="3101447"/>
    <lineage>
        <taxon>Archaea</taxon>
        <taxon>Candidatus Iainarchaeota</taxon>
        <taxon>Candidatus Iainarchaeia</taxon>
        <taxon>Candidatus Iainarchaeales</taxon>
        <taxon>Candidatus Iainarchaeaceae</taxon>
        <taxon>Candidatus Iainarchaeum</taxon>
    </lineage>
</organism>
<evidence type="ECO:0000313" key="7">
    <source>
        <dbReference type="EMBL" id="HIH33249.1"/>
    </source>
</evidence>
<dbReference type="GO" id="GO:0017148">
    <property type="term" value="P:negative regulation of translation"/>
    <property type="evidence" value="ECO:0007669"/>
    <property type="project" value="TreeGrafter"/>
</dbReference>
<feature type="region of interest" description="Disordered" evidence="5">
    <location>
        <begin position="51"/>
        <end position="72"/>
    </location>
</feature>
<dbReference type="Pfam" id="PF00572">
    <property type="entry name" value="Ribosomal_L13"/>
    <property type="match status" value="1"/>
</dbReference>
<dbReference type="GO" id="GO:0006412">
    <property type="term" value="P:translation"/>
    <property type="evidence" value="ECO:0007669"/>
    <property type="project" value="UniProtKB-UniRule"/>
</dbReference>
<evidence type="ECO:0000256" key="3">
    <source>
        <dbReference type="ARBA" id="ARBA00023274"/>
    </source>
</evidence>
<proteinExistence type="inferred from homology"/>
<dbReference type="EMBL" id="DUFJ01000070">
    <property type="protein sequence ID" value="HIH33249.1"/>
    <property type="molecule type" value="Genomic_DNA"/>
</dbReference>
<reference evidence="8" key="2">
    <citation type="submission" date="2021-03" db="EMBL/GenBank/DDBJ databases">
        <authorList>
            <person name="Jaffe A."/>
        </authorList>
    </citation>
    <scope>NUCLEOTIDE SEQUENCE</scope>
    <source>
        <strain evidence="8">RIFCSPLOWO2_01_FULL_43_13</strain>
    </source>
</reference>
<dbReference type="EMBL" id="JAGVWB010000019">
    <property type="protein sequence ID" value="MBS3058301.1"/>
    <property type="molecule type" value="Genomic_DNA"/>
</dbReference>
<reference evidence="8" key="3">
    <citation type="submission" date="2021-05" db="EMBL/GenBank/DDBJ databases">
        <title>Protein family content uncovers lineage relationships and bacterial pathway maintenance mechanisms in DPANN archaea.</title>
        <authorList>
            <person name="Castelle C.J."/>
            <person name="Meheust R."/>
            <person name="Jaffe A.L."/>
            <person name="Seitz K."/>
            <person name="Gong X."/>
            <person name="Baker B.J."/>
            <person name="Banfield J.F."/>
        </authorList>
    </citation>
    <scope>NUCLEOTIDE SEQUENCE</scope>
    <source>
        <strain evidence="8">RIFCSPLOWO2_01_FULL_43_13</strain>
    </source>
</reference>
<dbReference type="HAMAP" id="MF_01366">
    <property type="entry name" value="Ribosomal_uL13"/>
    <property type="match status" value="1"/>
</dbReference>
<dbReference type="Proteomes" id="UP000590964">
    <property type="component" value="Unassembled WGS sequence"/>
</dbReference>
<sequence>MAKIVNAEGLVLGRMATVVAKHLLQGEKVEIVNAEKAIISGSREFLAEKLRTKIERGPKGNPRKGPKDSRMPDRIVRSAIRNMLPKYSKRGRRALHSLKVWIGVPKALEKEKAESIESARKENIKKSISVGELAVLCGAKWND</sequence>
<dbReference type="PANTHER" id="PTHR11545">
    <property type="entry name" value="RIBOSOMAL PROTEIN L13"/>
    <property type="match status" value="1"/>
</dbReference>
<dbReference type="PIRSF" id="PIRSF002181">
    <property type="entry name" value="Ribosomal_L13"/>
    <property type="match status" value="1"/>
</dbReference>
<dbReference type="PANTHER" id="PTHR11545:SF3">
    <property type="entry name" value="LARGE RIBOSOMAL SUBUNIT PROTEIN UL13"/>
    <property type="match status" value="1"/>
</dbReference>
<dbReference type="InterPro" id="IPR005823">
    <property type="entry name" value="Ribosomal_uL13_bac-type"/>
</dbReference>
<dbReference type="InterPro" id="IPR005822">
    <property type="entry name" value="Ribosomal_uL13"/>
</dbReference>
<name>A0A7J4KVV8_9ARCH</name>
<evidence type="ECO:0000313" key="6">
    <source>
        <dbReference type="EMBL" id="HIH21271.1"/>
    </source>
</evidence>
<evidence type="ECO:0000256" key="4">
    <source>
        <dbReference type="HAMAP-Rule" id="MF_01366"/>
    </source>
</evidence>
<comment type="similarity">
    <text evidence="1 4">Belongs to the universal ribosomal protein uL13 family.</text>
</comment>
<protein>
    <recommendedName>
        <fullName evidence="4">Large ribosomal subunit protein uL13</fullName>
    </recommendedName>
</protein>
<evidence type="ECO:0000313" key="8">
    <source>
        <dbReference type="EMBL" id="MBS3058301.1"/>
    </source>
</evidence>
<dbReference type="Proteomes" id="UP000680185">
    <property type="component" value="Unassembled WGS sequence"/>
</dbReference>
<dbReference type="EMBL" id="DUFW01000019">
    <property type="protein sequence ID" value="HIH21271.1"/>
    <property type="molecule type" value="Genomic_DNA"/>
</dbReference>
<dbReference type="AlphaFoldDB" id="A0A7J4KVV8"/>
<evidence type="ECO:0000256" key="5">
    <source>
        <dbReference type="SAM" id="MobiDB-lite"/>
    </source>
</evidence>
<keyword evidence="2 4" id="KW-0689">Ribosomal protein</keyword>
<dbReference type="Gene3D" id="3.90.1180.10">
    <property type="entry name" value="Ribosomal protein L13"/>
    <property type="match status" value="1"/>
</dbReference>
<dbReference type="GO" id="GO:0022625">
    <property type="term" value="C:cytosolic large ribosomal subunit"/>
    <property type="evidence" value="ECO:0007669"/>
    <property type="project" value="UniProtKB-UniRule"/>
</dbReference>
<reference evidence="7" key="1">
    <citation type="journal article" date="2020" name="bioRxiv">
        <title>A rank-normalized archaeal taxonomy based on genome phylogeny resolves widespread incomplete and uneven classifications.</title>
        <authorList>
            <person name="Rinke C."/>
            <person name="Chuvochina M."/>
            <person name="Mussig A.J."/>
            <person name="Chaumeil P.-A."/>
            <person name="Waite D.W."/>
            <person name="Whitman W.B."/>
            <person name="Parks D.H."/>
            <person name="Hugenholtz P."/>
        </authorList>
    </citation>
    <scope>NUCLEOTIDE SEQUENCE</scope>
    <source>
        <strain evidence="7">UBA10036</strain>
        <strain evidence="6">UBA10191</strain>
    </source>
</reference>
<dbReference type="Proteomes" id="UP000527315">
    <property type="component" value="Unassembled WGS sequence"/>
</dbReference>
<comment type="caution">
    <text evidence="7">The sequence shown here is derived from an EMBL/GenBank/DDBJ whole genome shotgun (WGS) entry which is preliminary data.</text>
</comment>
<accession>A0A7J4KVV8</accession>
<dbReference type="GO" id="GO:0003735">
    <property type="term" value="F:structural constituent of ribosome"/>
    <property type="evidence" value="ECO:0007669"/>
    <property type="project" value="UniProtKB-UniRule"/>
</dbReference>
<dbReference type="InterPro" id="IPR036899">
    <property type="entry name" value="Ribosomal_uL13_sf"/>
</dbReference>